<accession>A0A1F8F502</accession>
<sequence length="113" mass="12875">MFRTAAVTLGKYKNPLRRPKFVIDELPMAKSPIVADRIKLDELDEAVPPKSECWESSILKLSDDKLVPFETSAKPNTGQMTNNKTVNRTKYFLNSTLFIIAKQKPELFTLVFV</sequence>
<dbReference type="AlphaFoldDB" id="A0A1F8F502"/>
<comment type="caution">
    <text evidence="1">The sequence shown here is derived from an EMBL/GenBank/DDBJ whole genome shotgun (WGS) entry which is preliminary data.</text>
</comment>
<name>A0A1F8F502_9BACT</name>
<evidence type="ECO:0000313" key="2">
    <source>
        <dbReference type="Proteomes" id="UP000176834"/>
    </source>
</evidence>
<evidence type="ECO:0000313" key="1">
    <source>
        <dbReference type="EMBL" id="OGN07738.1"/>
    </source>
</evidence>
<proteinExistence type="predicted"/>
<dbReference type="EMBL" id="MGJN01000001">
    <property type="protein sequence ID" value="OGN07738.1"/>
    <property type="molecule type" value="Genomic_DNA"/>
</dbReference>
<organism evidence="1 2">
    <name type="scientific">Candidatus Yanofskybacteria bacterium RIFCSPHIGHO2_02_FULL_38_22b</name>
    <dbReference type="NCBI Taxonomy" id="1802673"/>
    <lineage>
        <taxon>Bacteria</taxon>
        <taxon>Candidatus Yanofskyibacteriota</taxon>
    </lineage>
</organism>
<dbReference type="Proteomes" id="UP000176834">
    <property type="component" value="Unassembled WGS sequence"/>
</dbReference>
<gene>
    <name evidence="1" type="ORF">A3B86_02560</name>
</gene>
<protein>
    <submittedName>
        <fullName evidence="1">Uncharacterized protein</fullName>
    </submittedName>
</protein>
<reference evidence="1 2" key="1">
    <citation type="journal article" date="2016" name="Nat. Commun.">
        <title>Thousands of microbial genomes shed light on interconnected biogeochemical processes in an aquifer system.</title>
        <authorList>
            <person name="Anantharaman K."/>
            <person name="Brown C.T."/>
            <person name="Hug L.A."/>
            <person name="Sharon I."/>
            <person name="Castelle C.J."/>
            <person name="Probst A.J."/>
            <person name="Thomas B.C."/>
            <person name="Singh A."/>
            <person name="Wilkins M.J."/>
            <person name="Karaoz U."/>
            <person name="Brodie E.L."/>
            <person name="Williams K.H."/>
            <person name="Hubbard S.S."/>
            <person name="Banfield J.F."/>
        </authorList>
    </citation>
    <scope>NUCLEOTIDE SEQUENCE [LARGE SCALE GENOMIC DNA]</scope>
</reference>